<keyword evidence="2" id="KW-0812">Transmembrane</keyword>
<organism evidence="3 4">
    <name type="scientific">Sphenostylis stenocarpa</name>
    <dbReference type="NCBI Taxonomy" id="92480"/>
    <lineage>
        <taxon>Eukaryota</taxon>
        <taxon>Viridiplantae</taxon>
        <taxon>Streptophyta</taxon>
        <taxon>Embryophyta</taxon>
        <taxon>Tracheophyta</taxon>
        <taxon>Spermatophyta</taxon>
        <taxon>Magnoliopsida</taxon>
        <taxon>eudicotyledons</taxon>
        <taxon>Gunneridae</taxon>
        <taxon>Pentapetalae</taxon>
        <taxon>rosids</taxon>
        <taxon>fabids</taxon>
        <taxon>Fabales</taxon>
        <taxon>Fabaceae</taxon>
        <taxon>Papilionoideae</taxon>
        <taxon>50 kb inversion clade</taxon>
        <taxon>NPAAA clade</taxon>
        <taxon>indigoferoid/millettioid clade</taxon>
        <taxon>Phaseoleae</taxon>
        <taxon>Sphenostylis</taxon>
    </lineage>
</organism>
<evidence type="ECO:0000313" key="4">
    <source>
        <dbReference type="Proteomes" id="UP001189624"/>
    </source>
</evidence>
<evidence type="ECO:0000313" key="3">
    <source>
        <dbReference type="EMBL" id="CAJ1942067.1"/>
    </source>
</evidence>
<feature type="region of interest" description="Disordered" evidence="1">
    <location>
        <begin position="34"/>
        <end position="53"/>
    </location>
</feature>
<name>A0AA86S4S4_9FABA</name>
<protein>
    <recommendedName>
        <fullName evidence="5">Ycf3-interacting protein 1, chloroplastic</fullName>
    </recommendedName>
</protein>
<sequence length="304" mass="34076">MPSLTKVPDSTLYLEKASHKCYSIMLVPPLGTNTKKVRVSPQPEKERKNKTTHDRIMAWSLTLPPPPSLLTFHAHTSRSLFPDGVSFTRLRHRPILSLVPSAGNKDADLRVSSLPDQQRDDDGDEPTPQDLQYVAQVKRVLELLRKNRDMLFGEVKLTIMIEDPREVERRRLLGIEYSEGPTRDDLVDALEEVNEGKIPKNRAALQMLAEELTLWPNIEDEAPKKKRGKSLYAKATDTGIDPEVAAKKLNTDWDSAAAEIEEMNVDDETGVPPVVGYGALYLVSAFPIIIGISVVLILFYNSLQ</sequence>
<dbReference type="GO" id="GO:0048564">
    <property type="term" value="P:photosystem I assembly"/>
    <property type="evidence" value="ECO:0007669"/>
    <property type="project" value="EnsemblPlants"/>
</dbReference>
<dbReference type="AlphaFoldDB" id="A0AA86S4S4"/>
<dbReference type="GO" id="GO:0009414">
    <property type="term" value="P:response to water deprivation"/>
    <property type="evidence" value="ECO:0007669"/>
    <property type="project" value="EnsemblPlants"/>
</dbReference>
<dbReference type="GO" id="GO:0009535">
    <property type="term" value="C:chloroplast thylakoid membrane"/>
    <property type="evidence" value="ECO:0007669"/>
    <property type="project" value="InterPro"/>
</dbReference>
<evidence type="ECO:0008006" key="5">
    <source>
        <dbReference type="Google" id="ProtNLM"/>
    </source>
</evidence>
<reference evidence="3" key="1">
    <citation type="submission" date="2023-10" db="EMBL/GenBank/DDBJ databases">
        <authorList>
            <person name="Domelevo Entfellner J.-B."/>
        </authorList>
    </citation>
    <scope>NUCLEOTIDE SEQUENCE</scope>
</reference>
<feature type="compositionally biased region" description="Basic and acidic residues" evidence="1">
    <location>
        <begin position="43"/>
        <end position="53"/>
    </location>
</feature>
<dbReference type="PANTHER" id="PTHR33672">
    <property type="entry name" value="YCF3-INTERACTING PROTEIN 1, CHLOROPLASTIC"/>
    <property type="match status" value="1"/>
</dbReference>
<evidence type="ECO:0000256" key="2">
    <source>
        <dbReference type="SAM" id="Phobius"/>
    </source>
</evidence>
<keyword evidence="2" id="KW-0472">Membrane</keyword>
<dbReference type="Gramene" id="rna-AYBTSS11_LOCUS10649">
    <property type="protein sequence ID" value="CAJ1942067.1"/>
    <property type="gene ID" value="gene-AYBTSS11_LOCUS10649"/>
</dbReference>
<dbReference type="EMBL" id="OY731400">
    <property type="protein sequence ID" value="CAJ1942067.1"/>
    <property type="molecule type" value="Genomic_DNA"/>
</dbReference>
<gene>
    <name evidence="3" type="ORF">AYBTSS11_LOCUS10649</name>
</gene>
<keyword evidence="4" id="KW-1185">Reference proteome</keyword>
<feature type="transmembrane region" description="Helical" evidence="2">
    <location>
        <begin position="279"/>
        <end position="300"/>
    </location>
</feature>
<keyword evidence="2" id="KW-1133">Transmembrane helix</keyword>
<dbReference type="GO" id="GO:0010286">
    <property type="term" value="P:heat acclimation"/>
    <property type="evidence" value="ECO:0007669"/>
    <property type="project" value="EnsemblPlants"/>
</dbReference>
<evidence type="ECO:0000256" key="1">
    <source>
        <dbReference type="SAM" id="MobiDB-lite"/>
    </source>
</evidence>
<proteinExistence type="predicted"/>
<dbReference type="InterPro" id="IPR040340">
    <property type="entry name" value="CEST/Y3IP1"/>
</dbReference>
<dbReference type="GO" id="GO:0042538">
    <property type="term" value="P:hyperosmotic salinity response"/>
    <property type="evidence" value="ECO:0007669"/>
    <property type="project" value="EnsemblPlants"/>
</dbReference>
<dbReference type="PANTHER" id="PTHR33672:SF3">
    <property type="entry name" value="YCF3-INTERACTING PROTEIN 1, CHLOROPLASTIC"/>
    <property type="match status" value="1"/>
</dbReference>
<dbReference type="Proteomes" id="UP001189624">
    <property type="component" value="Chromosome 3"/>
</dbReference>
<accession>A0AA86S4S4</accession>
<dbReference type="GO" id="GO:0080183">
    <property type="term" value="P:response to photooxidative stress"/>
    <property type="evidence" value="ECO:0007669"/>
    <property type="project" value="EnsemblPlants"/>
</dbReference>
<dbReference type="GO" id="GO:0009658">
    <property type="term" value="P:chloroplast organization"/>
    <property type="evidence" value="ECO:0007669"/>
    <property type="project" value="EnsemblPlants"/>
</dbReference>